<dbReference type="EMBL" id="RBKV01000001">
    <property type="protein sequence ID" value="RKR96586.1"/>
    <property type="molecule type" value="Genomic_DNA"/>
</dbReference>
<dbReference type="RefSeq" id="WP_062795575.1">
    <property type="nucleotide sequence ID" value="NZ_RBKV01000001.1"/>
</dbReference>
<feature type="transmembrane region" description="Helical" evidence="1">
    <location>
        <begin position="149"/>
        <end position="166"/>
    </location>
</feature>
<evidence type="ECO:0000313" key="2">
    <source>
        <dbReference type="EMBL" id="RKR96586.1"/>
    </source>
</evidence>
<feature type="transmembrane region" description="Helical" evidence="1">
    <location>
        <begin position="178"/>
        <end position="195"/>
    </location>
</feature>
<organism evidence="2 3">
    <name type="scientific">Williamsia marianensis</name>
    <dbReference type="NCBI Taxonomy" id="85044"/>
    <lineage>
        <taxon>Bacteria</taxon>
        <taxon>Bacillati</taxon>
        <taxon>Actinomycetota</taxon>
        <taxon>Actinomycetes</taxon>
        <taxon>Mycobacteriales</taxon>
        <taxon>Nocardiaceae</taxon>
        <taxon>Williamsia</taxon>
    </lineage>
</organism>
<comment type="caution">
    <text evidence="2">The sequence shown here is derived from an EMBL/GenBank/DDBJ whole genome shotgun (WGS) entry which is preliminary data.</text>
</comment>
<keyword evidence="1" id="KW-0472">Membrane</keyword>
<feature type="transmembrane region" description="Helical" evidence="1">
    <location>
        <begin position="55"/>
        <end position="75"/>
    </location>
</feature>
<reference evidence="2 3" key="1">
    <citation type="submission" date="2018-10" db="EMBL/GenBank/DDBJ databases">
        <title>Sequencing the genomes of 1000 actinobacteria strains.</title>
        <authorList>
            <person name="Klenk H.-P."/>
        </authorList>
    </citation>
    <scope>NUCLEOTIDE SEQUENCE [LARGE SCALE GENOMIC DNA]</scope>
    <source>
        <strain evidence="2 3">DSM 44343</strain>
    </source>
</reference>
<evidence type="ECO:0000256" key="1">
    <source>
        <dbReference type="SAM" id="Phobius"/>
    </source>
</evidence>
<gene>
    <name evidence="2" type="ORF">DFJ75_3439</name>
</gene>
<protein>
    <submittedName>
        <fullName evidence="2">Uncharacterized protein</fullName>
    </submittedName>
</protein>
<keyword evidence="1" id="KW-1133">Transmembrane helix</keyword>
<dbReference type="Proteomes" id="UP000274762">
    <property type="component" value="Unassembled WGS sequence"/>
</dbReference>
<proteinExistence type="predicted"/>
<dbReference type="OrthoDB" id="4566672at2"/>
<feature type="transmembrane region" description="Helical" evidence="1">
    <location>
        <begin position="123"/>
        <end position="142"/>
    </location>
</feature>
<dbReference type="AlphaFoldDB" id="A0A495K5M1"/>
<accession>A0A495K5M1</accession>
<sequence>MPASDNMLSLAGIERLVPMSCNSIASPSLLRVGMQDLALMTRQRTHALARITGHAAWWVFVVGTLVAGGITWLGIDQDYYRPFIPSSDEWTAYTPLTDETFVGADYVDVAMLYSYDRWTNGEMLSALAFVVVLIAAVVEAVSAGRLRQGVVTVLAPCAALGLLVIATPGTIDDSGLELGTAVFLILAAVAVREVWARGFAPRSV</sequence>
<keyword evidence="1" id="KW-0812">Transmembrane</keyword>
<evidence type="ECO:0000313" key="3">
    <source>
        <dbReference type="Proteomes" id="UP000274762"/>
    </source>
</evidence>
<name>A0A495K5M1_WILMA</name>